<dbReference type="KEGG" id="acis:CBP35_08240"/>
<evidence type="ECO:0000313" key="7">
    <source>
        <dbReference type="Proteomes" id="UP000194440"/>
    </source>
</evidence>
<reference evidence="6" key="1">
    <citation type="submission" date="2017-05" db="EMBL/GenBank/DDBJ databases">
        <title>Polyphasic characterization of four soil-derived phenanthrene-degrading Acidovorax strains and proposal of Acidovorax phenanthrenivorans sp. nov.</title>
        <authorList>
            <person name="Singleton D."/>
            <person name="Lee J."/>
            <person name="Dickey A.N."/>
            <person name="Stroud A."/>
            <person name="Scholl E.H."/>
            <person name="Wright F.A."/>
            <person name="Aitken M.D."/>
        </authorList>
    </citation>
    <scope>NUCLEOTIDE SEQUENCE</scope>
    <source>
        <strain evidence="6">P4</strain>
    </source>
</reference>
<evidence type="ECO:0000259" key="5">
    <source>
        <dbReference type="Pfam" id="PF01420"/>
    </source>
</evidence>
<comment type="similarity">
    <text evidence="1">Belongs to the type-I restriction system S methylase family.</text>
</comment>
<dbReference type="SUPFAM" id="SSF116734">
    <property type="entry name" value="DNA methylase specificity domain"/>
    <property type="match status" value="2"/>
</dbReference>
<dbReference type="KEGG" id="acip:CBP36_10690"/>
<keyword evidence="3" id="KW-0238">DNA-binding</keyword>
<dbReference type="InterPro" id="IPR051212">
    <property type="entry name" value="Type-I_RE_S_subunit"/>
</dbReference>
<feature type="domain" description="Type I restriction modification DNA specificity" evidence="5">
    <location>
        <begin position="362"/>
        <end position="443"/>
    </location>
</feature>
<dbReference type="RefSeq" id="WP_086927407.1">
    <property type="nucleotide sequence ID" value="NZ_CP021362.1"/>
</dbReference>
<dbReference type="CDD" id="cd17252">
    <property type="entry name" value="RMtype1_S_EcoKI-TRD1-CR1_like"/>
    <property type="match status" value="1"/>
</dbReference>
<dbReference type="PANTHER" id="PTHR43140:SF1">
    <property type="entry name" value="TYPE I RESTRICTION ENZYME ECOKI SPECIFICITY SUBUNIT"/>
    <property type="match status" value="1"/>
</dbReference>
<protein>
    <recommendedName>
        <fullName evidence="5">Type I restriction modification DNA specificity domain-containing protein</fullName>
    </recommendedName>
</protein>
<evidence type="ECO:0000313" key="6">
    <source>
        <dbReference type="EMBL" id="ART59247.1"/>
    </source>
</evidence>
<dbReference type="InterPro" id="IPR044946">
    <property type="entry name" value="Restrct_endonuc_typeI_TRD_sf"/>
</dbReference>
<dbReference type="InterPro" id="IPR000055">
    <property type="entry name" value="Restrct_endonuc_typeI_TRD"/>
</dbReference>
<evidence type="ECO:0000256" key="4">
    <source>
        <dbReference type="SAM" id="Coils"/>
    </source>
</evidence>
<dbReference type="GO" id="GO:0003677">
    <property type="term" value="F:DNA binding"/>
    <property type="evidence" value="ECO:0007669"/>
    <property type="project" value="UniProtKB-KW"/>
</dbReference>
<dbReference type="OrthoDB" id="5298944at2"/>
<dbReference type="EMBL" id="CP021366">
    <property type="protein sequence ID" value="ART59247.1"/>
    <property type="molecule type" value="Genomic_DNA"/>
</dbReference>
<dbReference type="AlphaFoldDB" id="A0A240UCM7"/>
<proteinExistence type="inferred from homology"/>
<sequence>MSEVLEQTAASWPEVVVSDVSELIRGVTYSKEQATDKPQDGYTPVLRATNIQESRLVLESDLVFVPDSNVSANQRLRAGDIVVATSSGSKHLVGKSGLVHSDWRGSFGAFCAAIRPKANIESRYLAAFLQSPSYWKQVGKKALGVNINNLRRGDIESLTLPLPPLTKQREIVAELEKQFSRLNEAVANLQRVKANLKRYKASVLKAAVEGRLVETEATLSWKKQKKFESATELLQRAIQGRRFKKFSAPEQGFAALPDGWVWASVEQLAANDANSIGAGPFGTIFKAKDFRPEGVPIIFLRHVAPLKYLTRKPGFMDVGKWEELFRPYSVFGGELLITKLGEPPGVCAQYPVGIGPAMVTPDVIKLSVNDEVVNSEYLMYYFNSDPAKRFATGAAFGTTRTRLTLPLFREMPVPLPPLAEQARIVAEVDRHLSIIREVEAEVEANLQRAQALRQATLAKAFAPPELIQDTTQQRWQL</sequence>
<feature type="coiled-coil region" evidence="4">
    <location>
        <begin position="165"/>
        <end position="202"/>
    </location>
</feature>
<keyword evidence="4" id="KW-0175">Coiled coil</keyword>
<dbReference type="REBASE" id="202187">
    <property type="entry name" value="S.AspP4ORF10715P"/>
</dbReference>
<dbReference type="PANTHER" id="PTHR43140">
    <property type="entry name" value="TYPE-1 RESTRICTION ENZYME ECOKI SPECIFICITY PROTEIN"/>
    <property type="match status" value="1"/>
</dbReference>
<dbReference type="GO" id="GO:0009307">
    <property type="term" value="P:DNA restriction-modification system"/>
    <property type="evidence" value="ECO:0007669"/>
    <property type="project" value="UniProtKB-KW"/>
</dbReference>
<evidence type="ECO:0000256" key="1">
    <source>
        <dbReference type="ARBA" id="ARBA00010923"/>
    </source>
</evidence>
<keyword evidence="7" id="KW-1185">Reference proteome</keyword>
<dbReference type="Gene3D" id="3.90.220.20">
    <property type="entry name" value="DNA methylase specificity domains"/>
    <property type="match status" value="2"/>
</dbReference>
<evidence type="ECO:0000256" key="3">
    <source>
        <dbReference type="ARBA" id="ARBA00023125"/>
    </source>
</evidence>
<name>A0A240UCM7_9BURK</name>
<dbReference type="Pfam" id="PF01420">
    <property type="entry name" value="Methylase_S"/>
    <property type="match status" value="2"/>
</dbReference>
<gene>
    <name evidence="6" type="ORF">CBP36_10690</name>
</gene>
<feature type="domain" description="Type I restriction modification DNA specificity" evidence="5">
    <location>
        <begin position="12"/>
        <end position="183"/>
    </location>
</feature>
<keyword evidence="2" id="KW-0680">Restriction system</keyword>
<evidence type="ECO:0000256" key="2">
    <source>
        <dbReference type="ARBA" id="ARBA00022747"/>
    </source>
</evidence>
<accession>A0A240UCM7</accession>
<organism evidence="6 7">
    <name type="scientific">Acidovorax carolinensis</name>
    <dbReference type="NCBI Taxonomy" id="553814"/>
    <lineage>
        <taxon>Bacteria</taxon>
        <taxon>Pseudomonadati</taxon>
        <taxon>Pseudomonadota</taxon>
        <taxon>Betaproteobacteria</taxon>
        <taxon>Burkholderiales</taxon>
        <taxon>Comamonadaceae</taxon>
        <taxon>Acidovorax</taxon>
    </lineage>
</organism>
<dbReference type="Proteomes" id="UP000194440">
    <property type="component" value="Chromosome"/>
</dbReference>